<accession>A0A5D2HLM1</accession>
<dbReference type="EMBL" id="CM017688">
    <property type="protein sequence ID" value="TYH30948.1"/>
    <property type="molecule type" value="Genomic_DNA"/>
</dbReference>
<dbReference type="AlphaFoldDB" id="A0A5D2HLM1"/>
<proteinExistence type="predicted"/>
<protein>
    <submittedName>
        <fullName evidence="1">Uncharacterized protein</fullName>
    </submittedName>
</protein>
<organism evidence="1 2">
    <name type="scientific">Gossypium darwinii</name>
    <name type="common">Darwin's cotton</name>
    <name type="synonym">Gossypium barbadense var. darwinii</name>
    <dbReference type="NCBI Taxonomy" id="34276"/>
    <lineage>
        <taxon>Eukaryota</taxon>
        <taxon>Viridiplantae</taxon>
        <taxon>Streptophyta</taxon>
        <taxon>Embryophyta</taxon>
        <taxon>Tracheophyta</taxon>
        <taxon>Spermatophyta</taxon>
        <taxon>Magnoliopsida</taxon>
        <taxon>eudicotyledons</taxon>
        <taxon>Gunneridae</taxon>
        <taxon>Pentapetalae</taxon>
        <taxon>rosids</taxon>
        <taxon>malvids</taxon>
        <taxon>Malvales</taxon>
        <taxon>Malvaceae</taxon>
        <taxon>Malvoideae</taxon>
        <taxon>Gossypium</taxon>
    </lineage>
</organism>
<reference evidence="1 2" key="1">
    <citation type="submission" date="2019-06" db="EMBL/GenBank/DDBJ databases">
        <title>WGS assembly of Gossypium darwinii.</title>
        <authorList>
            <person name="Chen Z.J."/>
            <person name="Sreedasyam A."/>
            <person name="Ando A."/>
            <person name="Song Q."/>
            <person name="De L."/>
            <person name="Hulse-Kemp A."/>
            <person name="Ding M."/>
            <person name="Ye W."/>
            <person name="Kirkbride R."/>
            <person name="Jenkins J."/>
            <person name="Plott C."/>
            <person name="Lovell J."/>
            <person name="Lin Y.-M."/>
            <person name="Vaughn R."/>
            <person name="Liu B."/>
            <person name="Li W."/>
            <person name="Simpson S."/>
            <person name="Scheffler B."/>
            <person name="Saski C."/>
            <person name="Grover C."/>
            <person name="Hu G."/>
            <person name="Conover J."/>
            <person name="Carlson J."/>
            <person name="Shu S."/>
            <person name="Boston L."/>
            <person name="Williams M."/>
            <person name="Peterson D."/>
            <person name="Mcgee K."/>
            <person name="Jones D."/>
            <person name="Wendel J."/>
            <person name="Stelly D."/>
            <person name="Grimwood J."/>
            <person name="Schmutz J."/>
        </authorList>
    </citation>
    <scope>NUCLEOTIDE SEQUENCE [LARGE SCALE GENOMIC DNA]</scope>
    <source>
        <strain evidence="1">1808015.09</strain>
    </source>
</reference>
<name>A0A5D2HLM1_GOSDA</name>
<sequence>MLKYKITFSVQQSQFLCLKQFSKPSKPYQIQSFWPYQLQPVAVQTNCSTRGLVVILRQIVSSSRLFRQMEVYVRWGFHVSWHWEMKLFHQCSSLSFYWMHGPGLVEFMHSDDLFELIADLKVCILSLFCSICILLDFWWSMISVEFCLIVIDKLSVWWDIYLYHRYYYSSHYFDNEF</sequence>
<gene>
    <name evidence="1" type="ORF">ES288_A01G136000v1</name>
</gene>
<keyword evidence="2" id="KW-1185">Reference proteome</keyword>
<dbReference type="Proteomes" id="UP000323506">
    <property type="component" value="Chromosome A01"/>
</dbReference>
<evidence type="ECO:0000313" key="2">
    <source>
        <dbReference type="Proteomes" id="UP000323506"/>
    </source>
</evidence>
<evidence type="ECO:0000313" key="1">
    <source>
        <dbReference type="EMBL" id="TYH30948.1"/>
    </source>
</evidence>